<accession>A0A1L9PCE9</accession>
<evidence type="ECO:0000256" key="10">
    <source>
        <dbReference type="PIRSR" id="PIRSR601461-1"/>
    </source>
</evidence>
<dbReference type="PANTHER" id="PTHR47966">
    <property type="entry name" value="BETA-SITE APP-CLEAVING ENZYME, ISOFORM A-RELATED"/>
    <property type="match status" value="1"/>
</dbReference>
<keyword evidence="5 11" id="KW-0732">Signal</keyword>
<evidence type="ECO:0000256" key="2">
    <source>
        <dbReference type="ARBA" id="ARBA00007447"/>
    </source>
</evidence>
<feature type="active site" evidence="10">
    <location>
        <position position="310"/>
    </location>
</feature>
<reference evidence="14" key="1">
    <citation type="journal article" date="2017" name="Genome Biol.">
        <title>Comparative genomics reveals high biological diversity and specific adaptations in the industrially and medically important fungal genus Aspergillus.</title>
        <authorList>
            <person name="de Vries R.P."/>
            <person name="Riley R."/>
            <person name="Wiebenga A."/>
            <person name="Aguilar-Osorio G."/>
            <person name="Amillis S."/>
            <person name="Uchima C.A."/>
            <person name="Anderluh G."/>
            <person name="Asadollahi M."/>
            <person name="Askin M."/>
            <person name="Barry K."/>
            <person name="Battaglia E."/>
            <person name="Bayram O."/>
            <person name="Benocci T."/>
            <person name="Braus-Stromeyer S.A."/>
            <person name="Caldana C."/>
            <person name="Canovas D."/>
            <person name="Cerqueira G.C."/>
            <person name="Chen F."/>
            <person name="Chen W."/>
            <person name="Choi C."/>
            <person name="Clum A."/>
            <person name="Dos Santos R.A."/>
            <person name="Damasio A.R."/>
            <person name="Diallinas G."/>
            <person name="Emri T."/>
            <person name="Fekete E."/>
            <person name="Flipphi M."/>
            <person name="Freyberg S."/>
            <person name="Gallo A."/>
            <person name="Gournas C."/>
            <person name="Habgood R."/>
            <person name="Hainaut M."/>
            <person name="Harispe M.L."/>
            <person name="Henrissat B."/>
            <person name="Hilden K.S."/>
            <person name="Hope R."/>
            <person name="Hossain A."/>
            <person name="Karabika E."/>
            <person name="Karaffa L."/>
            <person name="Karanyi Z."/>
            <person name="Krasevec N."/>
            <person name="Kuo A."/>
            <person name="Kusch H."/>
            <person name="LaButti K."/>
            <person name="Lagendijk E.L."/>
            <person name="Lapidus A."/>
            <person name="Levasseur A."/>
            <person name="Lindquist E."/>
            <person name="Lipzen A."/>
            <person name="Logrieco A.F."/>
            <person name="MacCabe A."/>
            <person name="Maekelae M.R."/>
            <person name="Malavazi I."/>
            <person name="Melin P."/>
            <person name="Meyer V."/>
            <person name="Mielnichuk N."/>
            <person name="Miskei M."/>
            <person name="Molnar A.P."/>
            <person name="Mule G."/>
            <person name="Ngan C.Y."/>
            <person name="Orejas M."/>
            <person name="Orosz E."/>
            <person name="Ouedraogo J.P."/>
            <person name="Overkamp K.M."/>
            <person name="Park H.-S."/>
            <person name="Perrone G."/>
            <person name="Piumi F."/>
            <person name="Punt P.J."/>
            <person name="Ram A.F."/>
            <person name="Ramon A."/>
            <person name="Rauscher S."/>
            <person name="Record E."/>
            <person name="Riano-Pachon D.M."/>
            <person name="Robert V."/>
            <person name="Roehrig J."/>
            <person name="Ruller R."/>
            <person name="Salamov A."/>
            <person name="Salih N.S."/>
            <person name="Samson R.A."/>
            <person name="Sandor E."/>
            <person name="Sanguinetti M."/>
            <person name="Schuetze T."/>
            <person name="Sepcic K."/>
            <person name="Shelest E."/>
            <person name="Sherlock G."/>
            <person name="Sophianopoulou V."/>
            <person name="Squina F.M."/>
            <person name="Sun H."/>
            <person name="Susca A."/>
            <person name="Todd R.B."/>
            <person name="Tsang A."/>
            <person name="Unkles S.E."/>
            <person name="van de Wiele N."/>
            <person name="van Rossen-Uffink D."/>
            <person name="Oliveira J.V."/>
            <person name="Vesth T.C."/>
            <person name="Visser J."/>
            <person name="Yu J.-H."/>
            <person name="Zhou M."/>
            <person name="Andersen M.R."/>
            <person name="Archer D.B."/>
            <person name="Baker S.E."/>
            <person name="Benoit I."/>
            <person name="Brakhage A.A."/>
            <person name="Braus G.H."/>
            <person name="Fischer R."/>
            <person name="Frisvad J.C."/>
            <person name="Goldman G.H."/>
            <person name="Houbraken J."/>
            <person name="Oakley B."/>
            <person name="Pocsi I."/>
            <person name="Scazzocchio C."/>
            <person name="Seiboth B."/>
            <person name="vanKuyk P.A."/>
            <person name="Wortman J."/>
            <person name="Dyer P.S."/>
            <person name="Grigoriev I.V."/>
        </authorList>
    </citation>
    <scope>NUCLEOTIDE SEQUENCE [LARGE SCALE GENOMIC DNA]</scope>
    <source>
        <strain evidence="14">CBS 583.65</strain>
    </source>
</reference>
<dbReference type="PANTHER" id="PTHR47966:SF23">
    <property type="entry name" value="ASPARTIC ENDOPEPTIDASE, PUTATIVE (AFU_ORTHOLOGUE AFUA_2G15950)-RELATED"/>
    <property type="match status" value="1"/>
</dbReference>
<dbReference type="PRINTS" id="PR00792">
    <property type="entry name" value="PEPSIN"/>
</dbReference>
<dbReference type="VEuPathDB" id="FungiDB:ASPVEDRAFT_80761"/>
<evidence type="ECO:0000259" key="12">
    <source>
        <dbReference type="PROSITE" id="PS51767"/>
    </source>
</evidence>
<dbReference type="STRING" id="1036611.A0A1L9PCE9"/>
<proteinExistence type="inferred from homology"/>
<dbReference type="InterPro" id="IPR021109">
    <property type="entry name" value="Peptidase_aspartic_dom_sf"/>
</dbReference>
<evidence type="ECO:0000313" key="13">
    <source>
        <dbReference type="EMBL" id="OJI99135.1"/>
    </source>
</evidence>
<feature type="domain" description="Peptidase A1" evidence="12">
    <location>
        <begin position="108"/>
        <end position="423"/>
    </location>
</feature>
<dbReference type="Gene3D" id="2.40.70.10">
    <property type="entry name" value="Acid Proteases"/>
    <property type="match status" value="2"/>
</dbReference>
<feature type="active site" evidence="10">
    <location>
        <position position="124"/>
    </location>
</feature>
<dbReference type="InterPro" id="IPR034163">
    <property type="entry name" value="Aspergillopepsin-like_cat_dom"/>
</dbReference>
<name>A0A1L9PCE9_ASPVE</name>
<dbReference type="FunFam" id="2.40.70.10:FF:000026">
    <property type="entry name" value="Endothiapepsin"/>
    <property type="match status" value="1"/>
</dbReference>
<dbReference type="EMBL" id="KV878126">
    <property type="protein sequence ID" value="OJI99135.1"/>
    <property type="molecule type" value="Genomic_DNA"/>
</dbReference>
<feature type="signal peptide" evidence="11">
    <location>
        <begin position="1"/>
        <end position="19"/>
    </location>
</feature>
<protein>
    <recommendedName>
        <fullName evidence="12">Peptidase A1 domain-containing protein</fullName>
    </recommendedName>
</protein>
<evidence type="ECO:0000256" key="9">
    <source>
        <dbReference type="ARBA" id="ARBA00023180"/>
    </source>
</evidence>
<dbReference type="FunFam" id="2.40.70.10:FF:000024">
    <property type="entry name" value="Endothiapepsin"/>
    <property type="match status" value="1"/>
</dbReference>
<dbReference type="OrthoDB" id="2747330at2759"/>
<sequence>MRITQSVLVALGLCYGVVSAPTSLKQPERRSFKVETARRSNTIHGPAALRKAYVKYGITAANIGLDLDDFEPKVKTLSAASDDTNDEVVEPDQTGAVSAASVEGDASFVSPVTIGDQKLVVTFDTGSSDVWVVNTRLPNASIEGHTAYDPSKSSSFEEMKGSKFNITYGDDSYAFGGVGTDTINVGGVTVTGQSIGLPTEVSPSILSDTHSNGLVGLGFSSINTVTPKKQKSFFETVAEVLDEPVLGVSLVSEGVGEFEFGTINKSKFTGDLVNASVDASGGFWKFESPLYRVGDGEMKKHDAATSTIADTGTSLMLLEQTVVDAYYETVHGAQYAASASGWIYPCSAELPNLSIAVGPQHLATVPGNMINFSEVGTNTTTGEAVCYGGVQSNQGLDMQILGDTFLKAFYVVFDQRGPSIGVGVPAYA</sequence>
<dbReference type="GO" id="GO:0006508">
    <property type="term" value="P:proteolysis"/>
    <property type="evidence" value="ECO:0007669"/>
    <property type="project" value="UniProtKB-KW"/>
</dbReference>
<keyword evidence="4" id="KW-0645">Protease</keyword>
<comment type="similarity">
    <text evidence="2">Belongs to the peptidase A1 family.</text>
</comment>
<evidence type="ECO:0000256" key="4">
    <source>
        <dbReference type="ARBA" id="ARBA00022670"/>
    </source>
</evidence>
<keyword evidence="14" id="KW-1185">Reference proteome</keyword>
<gene>
    <name evidence="13" type="ORF">ASPVEDRAFT_80761</name>
</gene>
<keyword evidence="6" id="KW-0064">Aspartyl protease</keyword>
<evidence type="ECO:0000256" key="8">
    <source>
        <dbReference type="ARBA" id="ARBA00023145"/>
    </source>
</evidence>
<dbReference type="InterPro" id="IPR001461">
    <property type="entry name" value="Aspartic_peptidase_A1"/>
</dbReference>
<dbReference type="GO" id="GO:0004190">
    <property type="term" value="F:aspartic-type endopeptidase activity"/>
    <property type="evidence" value="ECO:0007669"/>
    <property type="project" value="UniProtKB-KW"/>
</dbReference>
<dbReference type="InterPro" id="IPR033121">
    <property type="entry name" value="PEPTIDASE_A1"/>
</dbReference>
<dbReference type="Proteomes" id="UP000184073">
    <property type="component" value="Unassembled WGS sequence"/>
</dbReference>
<evidence type="ECO:0000256" key="11">
    <source>
        <dbReference type="SAM" id="SignalP"/>
    </source>
</evidence>
<keyword evidence="9" id="KW-0325">Glycoprotein</keyword>
<dbReference type="PROSITE" id="PS51767">
    <property type="entry name" value="PEPTIDASE_A1"/>
    <property type="match status" value="1"/>
</dbReference>
<dbReference type="AlphaFoldDB" id="A0A1L9PCE9"/>
<dbReference type="SUPFAM" id="SSF50630">
    <property type="entry name" value="Acid proteases"/>
    <property type="match status" value="1"/>
</dbReference>
<evidence type="ECO:0000256" key="3">
    <source>
        <dbReference type="ARBA" id="ARBA00022525"/>
    </source>
</evidence>
<keyword evidence="3" id="KW-0964">Secreted</keyword>
<evidence type="ECO:0000313" key="14">
    <source>
        <dbReference type="Proteomes" id="UP000184073"/>
    </source>
</evidence>
<feature type="chain" id="PRO_5012205672" description="Peptidase A1 domain-containing protein" evidence="11">
    <location>
        <begin position="20"/>
        <end position="428"/>
    </location>
</feature>
<evidence type="ECO:0000256" key="6">
    <source>
        <dbReference type="ARBA" id="ARBA00022750"/>
    </source>
</evidence>
<dbReference type="RefSeq" id="XP_040664898.1">
    <property type="nucleotide sequence ID" value="XM_040816924.1"/>
</dbReference>
<comment type="subcellular location">
    <subcellularLocation>
        <location evidence="1">Secreted</location>
    </subcellularLocation>
</comment>
<organism evidence="13 14">
    <name type="scientific">Aspergillus versicolor CBS 583.65</name>
    <dbReference type="NCBI Taxonomy" id="1036611"/>
    <lineage>
        <taxon>Eukaryota</taxon>
        <taxon>Fungi</taxon>
        <taxon>Dikarya</taxon>
        <taxon>Ascomycota</taxon>
        <taxon>Pezizomycotina</taxon>
        <taxon>Eurotiomycetes</taxon>
        <taxon>Eurotiomycetidae</taxon>
        <taxon>Eurotiales</taxon>
        <taxon>Aspergillaceae</taxon>
        <taxon>Aspergillus</taxon>
        <taxon>Aspergillus subgen. Nidulantes</taxon>
    </lineage>
</organism>
<evidence type="ECO:0000256" key="7">
    <source>
        <dbReference type="ARBA" id="ARBA00022801"/>
    </source>
</evidence>
<dbReference type="Pfam" id="PF00026">
    <property type="entry name" value="Asp"/>
    <property type="match status" value="1"/>
</dbReference>
<evidence type="ECO:0000256" key="1">
    <source>
        <dbReference type="ARBA" id="ARBA00004613"/>
    </source>
</evidence>
<evidence type="ECO:0000256" key="5">
    <source>
        <dbReference type="ARBA" id="ARBA00022729"/>
    </source>
</evidence>
<dbReference type="GeneID" id="63732435"/>
<keyword evidence="8" id="KW-0865">Zymogen</keyword>
<keyword evidence="7" id="KW-0378">Hydrolase</keyword>
<dbReference type="GO" id="GO:0005576">
    <property type="term" value="C:extracellular region"/>
    <property type="evidence" value="ECO:0007669"/>
    <property type="project" value="UniProtKB-SubCell"/>
</dbReference>
<dbReference type="CDD" id="cd06097">
    <property type="entry name" value="Aspergillopepsin_like"/>
    <property type="match status" value="1"/>
</dbReference>